<organism evidence="6 7">
    <name type="scientific">Renibacterium salmoninarum (strain ATCC 33209 / DSM 20767 / JCM 11484 / NBRC 15589 / NCIMB 2235)</name>
    <dbReference type="NCBI Taxonomy" id="288705"/>
    <lineage>
        <taxon>Bacteria</taxon>
        <taxon>Bacillati</taxon>
        <taxon>Actinomycetota</taxon>
        <taxon>Actinomycetes</taxon>
        <taxon>Micrococcales</taxon>
        <taxon>Micrococcaceae</taxon>
        <taxon>Renibacterium</taxon>
    </lineage>
</organism>
<accession>A9WRN4</accession>
<dbReference type="SMR" id="A9WRN4"/>
<dbReference type="EMBL" id="CP000910">
    <property type="protein sequence ID" value="ABY24316.1"/>
    <property type="molecule type" value="Genomic_DNA"/>
</dbReference>
<keyword evidence="2 6" id="KW-0560">Oxidoreductase</keyword>
<dbReference type="InterPro" id="IPR046826">
    <property type="entry name" value="PDH_N"/>
</dbReference>
<keyword evidence="3" id="KW-0057">Aromatic amino acid biosynthesis</keyword>
<proteinExistence type="inferred from homology"/>
<dbReference type="eggNOG" id="COG0287">
    <property type="taxonomic scope" value="Bacteria"/>
</dbReference>
<dbReference type="EC" id="1.3.1.12" evidence="6"/>
<dbReference type="Proteomes" id="UP000002007">
    <property type="component" value="Chromosome"/>
</dbReference>
<dbReference type="SUPFAM" id="SSF51735">
    <property type="entry name" value="NAD(P)-binding Rossmann-fold domains"/>
    <property type="match status" value="1"/>
</dbReference>
<dbReference type="STRING" id="288705.RSal33209_2591"/>
<evidence type="ECO:0000256" key="3">
    <source>
        <dbReference type="ARBA" id="ARBA00023141"/>
    </source>
</evidence>
<comment type="pathway">
    <text evidence="4">Amino-acid biosynthesis.</text>
</comment>
<dbReference type="Pfam" id="PF20463">
    <property type="entry name" value="PDH_C"/>
    <property type="match status" value="1"/>
</dbReference>
<dbReference type="InterPro" id="IPR045865">
    <property type="entry name" value="ACT-like_dom_sf"/>
</dbReference>
<evidence type="ECO:0000256" key="2">
    <source>
        <dbReference type="ARBA" id="ARBA00023002"/>
    </source>
</evidence>
<dbReference type="InterPro" id="IPR008927">
    <property type="entry name" value="6-PGluconate_DH-like_C_sf"/>
</dbReference>
<dbReference type="InterPro" id="IPR003099">
    <property type="entry name" value="Prephen_DH"/>
</dbReference>
<dbReference type="HOGENOM" id="CLU_055968_1_1_11"/>
<dbReference type="GO" id="GO:0006571">
    <property type="term" value="P:tyrosine biosynthetic process"/>
    <property type="evidence" value="ECO:0007669"/>
    <property type="project" value="InterPro"/>
</dbReference>
<dbReference type="InterPro" id="IPR046825">
    <property type="entry name" value="PDH_C"/>
</dbReference>
<reference evidence="7" key="1">
    <citation type="journal article" date="2008" name="J. Bacteriol.">
        <title>Genome sequence of the fish pathogen Renibacterium salmoninarum suggests reductive evolution away from an environmental Arthrobacter ancestor.</title>
        <authorList>
            <person name="Wiens G.D."/>
            <person name="Rockey D.D."/>
            <person name="Wu Z."/>
            <person name="Chang J."/>
            <person name="Levy R."/>
            <person name="Crane S."/>
            <person name="Chen D.S."/>
            <person name="Capri G.R."/>
            <person name="Burnett J.R."/>
            <person name="Sudheesh P.S."/>
            <person name="Schipma M.J."/>
            <person name="Burd H."/>
            <person name="Bhattacharyya A."/>
            <person name="Rhodes L.D."/>
            <person name="Kaul R."/>
            <person name="Strom M.S."/>
        </authorList>
    </citation>
    <scope>NUCLEOTIDE SEQUENCE [LARGE SCALE GENOMIC DNA]</scope>
    <source>
        <strain evidence="7">ATCC 33209 / DSM 20767 / JCM 11484 / NBRC 15589 / NCIMB 2235</strain>
    </source>
</reference>
<dbReference type="InterPro" id="IPR036291">
    <property type="entry name" value="NAD(P)-bd_dom_sf"/>
</dbReference>
<comment type="similarity">
    <text evidence="1">Belongs to the prephenate/arogenate dehydrogenase family.</text>
</comment>
<dbReference type="Gene3D" id="1.10.3660.10">
    <property type="entry name" value="6-phosphogluconate dehydrogenase C-terminal like domain"/>
    <property type="match status" value="1"/>
</dbReference>
<sequence>MAEHITNLRDTYLKGPVVVFGTGLLGTSIGLGLSHRGISVLLDDPSPSALSVAVDIGAGTPLKDAPTTWPELVVVAAPPDVCARVVADALERFPAAVVVDVSSVKGAILRELEAISVKTPLDLSRYVGTHPMAGRERAGAVSARGELFNAMPWVVCAPEGGSPVAVQTAQNLGLDLGAVLSSFSPDEHDAAVALVSHFPQMMSSLVAARLQEAEPHALSLAGNGLRDVTRIAASDAGMWVPIMAANAEPIVAILHNLHEDLIKLIGTLAAPSAPGASLAMAKVISAGNAGQARIPGKHGGPAQPYVWLSVLVDDEPGQIAQLLTEIGEIGVNLEDLRLDHSSGRNAGIVEISVLPGKREMLIDELTVRGWKVLQ</sequence>
<dbReference type="KEGG" id="rsa:RSal33209_2591"/>
<evidence type="ECO:0000259" key="5">
    <source>
        <dbReference type="PROSITE" id="PS51176"/>
    </source>
</evidence>
<dbReference type="SUPFAM" id="SSF55021">
    <property type="entry name" value="ACT-like"/>
    <property type="match status" value="1"/>
</dbReference>
<dbReference type="NCBIfam" id="NF005112">
    <property type="entry name" value="PRK06545.2-4"/>
    <property type="match status" value="1"/>
</dbReference>
<evidence type="ECO:0000256" key="4">
    <source>
        <dbReference type="ARBA" id="ARBA00029440"/>
    </source>
</evidence>
<protein>
    <submittedName>
        <fullName evidence="6">Prephenate dehydrogenase</fullName>
        <ecNumber evidence="6">1.3.1.12</ecNumber>
    </submittedName>
</protein>
<dbReference type="GO" id="GO:0004665">
    <property type="term" value="F:prephenate dehydrogenase (NADP+) activity"/>
    <property type="evidence" value="ECO:0007669"/>
    <property type="project" value="InterPro"/>
</dbReference>
<dbReference type="NCBIfam" id="NF005111">
    <property type="entry name" value="PRK06545.2-3"/>
    <property type="match status" value="1"/>
</dbReference>
<dbReference type="AlphaFoldDB" id="A9WRN4"/>
<dbReference type="GO" id="GO:0070403">
    <property type="term" value="F:NAD+ binding"/>
    <property type="evidence" value="ECO:0007669"/>
    <property type="project" value="InterPro"/>
</dbReference>
<name>A9WRN4_RENSM</name>
<keyword evidence="3" id="KW-0028">Amino-acid biosynthesis</keyword>
<evidence type="ECO:0000313" key="6">
    <source>
        <dbReference type="EMBL" id="ABY24316.1"/>
    </source>
</evidence>
<dbReference type="PANTHER" id="PTHR21363">
    <property type="entry name" value="PREPHENATE DEHYDROGENASE"/>
    <property type="match status" value="1"/>
</dbReference>
<dbReference type="GO" id="GO:0008977">
    <property type="term" value="F:prephenate dehydrogenase (NAD+) activity"/>
    <property type="evidence" value="ECO:0007669"/>
    <property type="project" value="UniProtKB-EC"/>
</dbReference>
<dbReference type="SUPFAM" id="SSF48179">
    <property type="entry name" value="6-phosphogluconate dehydrogenase C-terminal domain-like"/>
    <property type="match status" value="1"/>
</dbReference>
<dbReference type="Gene3D" id="3.40.50.720">
    <property type="entry name" value="NAD(P)-binding Rossmann-like Domain"/>
    <property type="match status" value="1"/>
</dbReference>
<dbReference type="PANTHER" id="PTHR21363:SF0">
    <property type="entry name" value="PREPHENATE DEHYDROGENASE [NADP(+)]"/>
    <property type="match status" value="1"/>
</dbReference>
<dbReference type="RefSeq" id="WP_012245974.1">
    <property type="nucleotide sequence ID" value="NC_010168.1"/>
</dbReference>
<evidence type="ECO:0000256" key="1">
    <source>
        <dbReference type="ARBA" id="ARBA00007964"/>
    </source>
</evidence>
<keyword evidence="7" id="KW-1185">Reference proteome</keyword>
<gene>
    <name evidence="6" type="ordered locus">RSal33209_2591</name>
</gene>
<dbReference type="InterPro" id="IPR050812">
    <property type="entry name" value="Preph/Arog_dehydrog"/>
</dbReference>
<evidence type="ECO:0000313" key="7">
    <source>
        <dbReference type="Proteomes" id="UP000002007"/>
    </source>
</evidence>
<dbReference type="Pfam" id="PF02153">
    <property type="entry name" value="PDH_N"/>
    <property type="match status" value="1"/>
</dbReference>
<dbReference type="PROSITE" id="PS51176">
    <property type="entry name" value="PDH_ADH"/>
    <property type="match status" value="1"/>
</dbReference>
<feature type="domain" description="Prephenate/arogenate dehydrogenase" evidence="5">
    <location>
        <begin position="15"/>
        <end position="298"/>
    </location>
</feature>